<comment type="caution">
    <text evidence="4">The sequence shown here is derived from an EMBL/GenBank/DDBJ whole genome shotgun (WGS) entry which is preliminary data.</text>
</comment>
<dbReference type="GO" id="GO:0042393">
    <property type="term" value="F:histone binding"/>
    <property type="evidence" value="ECO:0007669"/>
    <property type="project" value="TreeGrafter"/>
</dbReference>
<evidence type="ECO:0000256" key="2">
    <source>
        <dbReference type="ARBA" id="ARBA00023054"/>
    </source>
</evidence>
<evidence type="ECO:0000256" key="1">
    <source>
        <dbReference type="ARBA" id="ARBA00006461"/>
    </source>
</evidence>
<keyword evidence="5" id="KW-1185">Reference proteome</keyword>
<feature type="region of interest" description="Disordered" evidence="3">
    <location>
        <begin position="276"/>
        <end position="309"/>
    </location>
</feature>
<dbReference type="GO" id="GO:0005730">
    <property type="term" value="C:nucleolus"/>
    <property type="evidence" value="ECO:0007669"/>
    <property type="project" value="TreeGrafter"/>
</dbReference>
<organism evidence="4 5">
    <name type="scientific">Corchorus olitorius</name>
    <dbReference type="NCBI Taxonomy" id="93759"/>
    <lineage>
        <taxon>Eukaryota</taxon>
        <taxon>Viridiplantae</taxon>
        <taxon>Streptophyta</taxon>
        <taxon>Embryophyta</taxon>
        <taxon>Tracheophyta</taxon>
        <taxon>Spermatophyta</taxon>
        <taxon>Magnoliopsida</taxon>
        <taxon>eudicotyledons</taxon>
        <taxon>Gunneridae</taxon>
        <taxon>Pentapetalae</taxon>
        <taxon>rosids</taxon>
        <taxon>malvids</taxon>
        <taxon>Malvales</taxon>
        <taxon>Malvaceae</taxon>
        <taxon>Grewioideae</taxon>
        <taxon>Apeibeae</taxon>
        <taxon>Corchorus</taxon>
    </lineage>
</organism>
<evidence type="ECO:0000313" key="5">
    <source>
        <dbReference type="Proteomes" id="UP000187203"/>
    </source>
</evidence>
<feature type="region of interest" description="Disordered" evidence="3">
    <location>
        <begin position="61"/>
        <end position="234"/>
    </location>
</feature>
<name>A0A1R3GAG8_9ROSI</name>
<dbReference type="Proteomes" id="UP000187203">
    <property type="component" value="Unassembled WGS sequence"/>
</dbReference>
<dbReference type="OrthoDB" id="6259853at2759"/>
<feature type="compositionally biased region" description="Polar residues" evidence="3">
    <location>
        <begin position="62"/>
        <end position="78"/>
    </location>
</feature>
<reference evidence="5" key="1">
    <citation type="submission" date="2013-09" db="EMBL/GenBank/DDBJ databases">
        <title>Corchorus olitorius genome sequencing.</title>
        <authorList>
            <person name="Alam M."/>
            <person name="Haque M.S."/>
            <person name="Islam M.S."/>
            <person name="Emdad E.M."/>
            <person name="Islam M.M."/>
            <person name="Ahmed B."/>
            <person name="Halim A."/>
            <person name="Hossen Q.M.M."/>
            <person name="Hossain M.Z."/>
            <person name="Ahmed R."/>
            <person name="Khan M.M."/>
            <person name="Islam R."/>
            <person name="Rashid M.M."/>
            <person name="Khan S.A."/>
            <person name="Rahman M.S."/>
            <person name="Alam M."/>
            <person name="Yahiya A.S."/>
            <person name="Khan M.S."/>
            <person name="Azam M.S."/>
            <person name="Haque T."/>
            <person name="Lashkar M.Z.H."/>
            <person name="Akhand A.I."/>
            <person name="Morshed G."/>
            <person name="Roy S."/>
            <person name="Uddin K.S."/>
            <person name="Rabeya T."/>
            <person name="Hossain A.S."/>
            <person name="Chowdhury A."/>
            <person name="Snigdha A.R."/>
            <person name="Mortoza M.S."/>
            <person name="Matin S.A."/>
            <person name="Hoque S.M.E."/>
            <person name="Islam M.K."/>
            <person name="Roy D.K."/>
            <person name="Haider R."/>
            <person name="Moosa M.M."/>
            <person name="Elias S.M."/>
            <person name="Hasan A.M."/>
            <person name="Jahan S."/>
            <person name="Shafiuddin M."/>
            <person name="Mahmood N."/>
            <person name="Shommy N.S."/>
        </authorList>
    </citation>
    <scope>NUCLEOTIDE SEQUENCE [LARGE SCALE GENOMIC DNA]</scope>
    <source>
        <strain evidence="5">cv. O-4</strain>
    </source>
</reference>
<dbReference type="InterPro" id="IPR013256">
    <property type="entry name" value="Chromatin_SPT2"/>
</dbReference>
<dbReference type="GO" id="GO:0006360">
    <property type="term" value="P:transcription by RNA polymerase I"/>
    <property type="evidence" value="ECO:0007669"/>
    <property type="project" value="TreeGrafter"/>
</dbReference>
<dbReference type="STRING" id="93759.A0A1R3GAG8"/>
<dbReference type="SMART" id="SM00784">
    <property type="entry name" value="SPT2"/>
    <property type="match status" value="1"/>
</dbReference>
<keyword evidence="2" id="KW-0175">Coiled coil</keyword>
<gene>
    <name evidence="4" type="ORF">COLO4_36255</name>
</gene>
<dbReference type="EMBL" id="AWUE01023071">
    <property type="protein sequence ID" value="OMO55000.1"/>
    <property type="molecule type" value="Genomic_DNA"/>
</dbReference>
<evidence type="ECO:0000313" key="4">
    <source>
        <dbReference type="EMBL" id="OMO55000.1"/>
    </source>
</evidence>
<dbReference type="AlphaFoldDB" id="A0A1R3GAG8"/>
<accession>A0A1R3GAG8</accession>
<dbReference type="GO" id="GO:0003677">
    <property type="term" value="F:DNA binding"/>
    <property type="evidence" value="ECO:0007669"/>
    <property type="project" value="TreeGrafter"/>
</dbReference>
<protein>
    <submittedName>
        <fullName evidence="4">Chromatin SPT2</fullName>
    </submittedName>
</protein>
<comment type="similarity">
    <text evidence="1">Belongs to the SPT2 family.</text>
</comment>
<sequence>MGDCLELRQRLKESIRRKNGGADVSSQGKDYTFGSFFGPSETLISERVNASLKDKDIIMLSKMSTQSSQNKTSASTPKLGQGHRVRVEAPKPSSGLLKAARDYSFLSDGAELPAATPESDQAPSMPPKTKPQLARSDGEERRPVPPRNGQMCRWVDSKKQQRLSNDSGTLPSKKPVAKMEKKISVQKEPIPKMQSSKPEVTKSNVERRPQKKQLLSEIEQRRPKKKQESSENEKALMMVRNMIGSKRYRVWDDNDDDDISNMEANYDEIVKEENRSAKLARKEDAEELRKIEEEERQERLRRQAKKRKL</sequence>
<dbReference type="PANTHER" id="PTHR22691:SF8">
    <property type="entry name" value="PROTEIN SPT2 HOMOLOG"/>
    <property type="match status" value="1"/>
</dbReference>
<dbReference type="Pfam" id="PF08243">
    <property type="entry name" value="SPT2"/>
    <property type="match status" value="1"/>
</dbReference>
<evidence type="ECO:0000256" key="3">
    <source>
        <dbReference type="SAM" id="MobiDB-lite"/>
    </source>
</evidence>
<feature type="compositionally biased region" description="Basic and acidic residues" evidence="3">
    <location>
        <begin position="218"/>
        <end position="234"/>
    </location>
</feature>
<feature type="compositionally biased region" description="Basic and acidic residues" evidence="3">
    <location>
        <begin position="276"/>
        <end position="301"/>
    </location>
</feature>
<dbReference type="GO" id="GO:0006334">
    <property type="term" value="P:nucleosome assembly"/>
    <property type="evidence" value="ECO:0007669"/>
    <property type="project" value="TreeGrafter"/>
</dbReference>
<dbReference type="PANTHER" id="PTHR22691">
    <property type="entry name" value="YEAST SPT2-RELATED"/>
    <property type="match status" value="1"/>
</dbReference>
<feature type="compositionally biased region" description="Polar residues" evidence="3">
    <location>
        <begin position="193"/>
        <end position="203"/>
    </location>
</feature>
<proteinExistence type="inferred from homology"/>